<dbReference type="EMBL" id="RDBF01000004">
    <property type="protein sequence ID" value="RLV56214.1"/>
    <property type="molecule type" value="Genomic_DNA"/>
</dbReference>
<keyword evidence="4" id="KW-0949">S-adenosyl-L-methionine</keyword>
<dbReference type="InterPro" id="IPR000878">
    <property type="entry name" value="4pyrrol_Mease"/>
</dbReference>
<keyword evidence="5" id="KW-0627">Porphyrin biosynthesis</keyword>
<organism evidence="7 8">
    <name type="scientific">Aeromicrobium phragmitis</name>
    <dbReference type="NCBI Taxonomy" id="2478914"/>
    <lineage>
        <taxon>Bacteria</taxon>
        <taxon>Bacillati</taxon>
        <taxon>Actinomycetota</taxon>
        <taxon>Actinomycetes</taxon>
        <taxon>Propionibacteriales</taxon>
        <taxon>Nocardioidaceae</taxon>
        <taxon>Aeromicrobium</taxon>
    </lineage>
</organism>
<dbReference type="InterPro" id="IPR006366">
    <property type="entry name" value="CobA/CysG_C"/>
</dbReference>
<dbReference type="NCBIfam" id="NF004790">
    <property type="entry name" value="PRK06136.1"/>
    <property type="match status" value="1"/>
</dbReference>
<evidence type="ECO:0000256" key="1">
    <source>
        <dbReference type="ARBA" id="ARBA00012162"/>
    </source>
</evidence>
<dbReference type="PANTHER" id="PTHR45790">
    <property type="entry name" value="SIROHEME SYNTHASE-RELATED"/>
    <property type="match status" value="1"/>
</dbReference>
<dbReference type="Gene3D" id="3.30.950.10">
    <property type="entry name" value="Methyltransferase, Cobalt-precorrin-4 Transmethylase, Domain 2"/>
    <property type="match status" value="1"/>
</dbReference>
<dbReference type="PANTHER" id="PTHR45790:SF3">
    <property type="entry name" value="S-ADENOSYL-L-METHIONINE-DEPENDENT UROPORPHYRINOGEN III METHYLTRANSFERASE, CHLOROPLASTIC"/>
    <property type="match status" value="1"/>
</dbReference>
<evidence type="ECO:0000259" key="6">
    <source>
        <dbReference type="Pfam" id="PF00590"/>
    </source>
</evidence>
<gene>
    <name evidence="7" type="primary">cobA</name>
    <name evidence="7" type="ORF">D9V41_07195</name>
</gene>
<reference evidence="7 8" key="1">
    <citation type="submission" date="2018-10" db="EMBL/GenBank/DDBJ databases">
        <title>Aeromicrobium sp. 9W16Y-2 whole genome shotgun sequence.</title>
        <authorList>
            <person name="Li F."/>
        </authorList>
    </citation>
    <scope>NUCLEOTIDE SEQUENCE [LARGE SCALE GENOMIC DNA]</scope>
    <source>
        <strain evidence="7 8">9W16Y-2</strain>
    </source>
</reference>
<dbReference type="Proteomes" id="UP000282515">
    <property type="component" value="Unassembled WGS sequence"/>
</dbReference>
<evidence type="ECO:0000256" key="5">
    <source>
        <dbReference type="ARBA" id="ARBA00023244"/>
    </source>
</evidence>
<dbReference type="NCBIfam" id="TIGR01469">
    <property type="entry name" value="cobA_cysG_Cterm"/>
    <property type="match status" value="1"/>
</dbReference>
<evidence type="ECO:0000256" key="3">
    <source>
        <dbReference type="ARBA" id="ARBA00022679"/>
    </source>
</evidence>
<evidence type="ECO:0000256" key="4">
    <source>
        <dbReference type="ARBA" id="ARBA00022691"/>
    </source>
</evidence>
<dbReference type="InterPro" id="IPR035996">
    <property type="entry name" value="4pyrrol_Methylase_sf"/>
</dbReference>
<dbReference type="InterPro" id="IPR014776">
    <property type="entry name" value="4pyrrole_Mease_sub2"/>
</dbReference>
<dbReference type="InterPro" id="IPR050161">
    <property type="entry name" value="Siro_Cobalamin_biosynth"/>
</dbReference>
<name>A0A3L8PLV9_9ACTN</name>
<keyword evidence="2 7" id="KW-0489">Methyltransferase</keyword>
<dbReference type="Pfam" id="PF13241">
    <property type="entry name" value="NAD_binding_7"/>
    <property type="match status" value="1"/>
</dbReference>
<proteinExistence type="predicted"/>
<dbReference type="FunFam" id="3.40.1010.10:FF:000001">
    <property type="entry name" value="Siroheme synthase"/>
    <property type="match status" value="1"/>
</dbReference>
<evidence type="ECO:0000256" key="2">
    <source>
        <dbReference type="ARBA" id="ARBA00022603"/>
    </source>
</evidence>
<dbReference type="OrthoDB" id="9815856at2"/>
<feature type="domain" description="Tetrapyrrole methylase" evidence="6">
    <location>
        <begin position="92"/>
        <end position="304"/>
    </location>
</feature>
<dbReference type="GO" id="GO:0004851">
    <property type="term" value="F:uroporphyrin-III C-methyltransferase activity"/>
    <property type="evidence" value="ECO:0007669"/>
    <property type="project" value="UniProtKB-EC"/>
</dbReference>
<dbReference type="GO" id="GO:0019354">
    <property type="term" value="P:siroheme biosynthetic process"/>
    <property type="evidence" value="ECO:0007669"/>
    <property type="project" value="InterPro"/>
</dbReference>
<dbReference type="GO" id="GO:0032259">
    <property type="term" value="P:methylation"/>
    <property type="evidence" value="ECO:0007669"/>
    <property type="project" value="UniProtKB-KW"/>
</dbReference>
<dbReference type="FunFam" id="3.30.950.10:FF:000001">
    <property type="entry name" value="Siroheme synthase"/>
    <property type="match status" value="1"/>
</dbReference>
<keyword evidence="3 7" id="KW-0808">Transferase</keyword>
<sequence>MTYSLSVAERHVVVIGAGPRTAATIAALLAEEATVTLVADALDATLEDLASRGRIAWERSLDLELVATADVVIRESAAPARDRPAATALGSVTLVGGGPGDPGLMSLAGREAIEKADVIVSDRLVPHAVLSWAGPDTEVVDVAKVPHGRFTPQEQINRILVDAARAGRHVVRLKGGDNFVFGRGGEELLACAEAGIPARVIPGLSSALAVPAAAGIPLTHRGLTQGFAVVSGHVAPDDPSCTVDWDALATSGLTIVVLMGVRQLAAIVERLLAAGMHEGTPGAVIADGTLPSQRVVRARLADLAARADESGIGAPAITVIGPVAELELVR</sequence>
<keyword evidence="8" id="KW-1185">Reference proteome</keyword>
<dbReference type="AlphaFoldDB" id="A0A3L8PLV9"/>
<protein>
    <recommendedName>
        <fullName evidence="1">uroporphyrinogen-III C-methyltransferase</fullName>
        <ecNumber evidence="1">2.1.1.107</ecNumber>
    </recommendedName>
</protein>
<dbReference type="EC" id="2.1.1.107" evidence="1"/>
<dbReference type="Pfam" id="PF00590">
    <property type="entry name" value="TP_methylase"/>
    <property type="match status" value="1"/>
</dbReference>
<dbReference type="CDD" id="cd11642">
    <property type="entry name" value="SUMT"/>
    <property type="match status" value="1"/>
</dbReference>
<dbReference type="SUPFAM" id="SSF53790">
    <property type="entry name" value="Tetrapyrrole methylase"/>
    <property type="match status" value="1"/>
</dbReference>
<dbReference type="Gene3D" id="3.40.50.720">
    <property type="entry name" value="NAD(P)-binding Rossmann-like Domain"/>
    <property type="match status" value="1"/>
</dbReference>
<evidence type="ECO:0000313" key="8">
    <source>
        <dbReference type="Proteomes" id="UP000282515"/>
    </source>
</evidence>
<comment type="caution">
    <text evidence="7">The sequence shown here is derived from an EMBL/GenBank/DDBJ whole genome shotgun (WGS) entry which is preliminary data.</text>
</comment>
<dbReference type="Gene3D" id="3.40.1010.10">
    <property type="entry name" value="Cobalt-precorrin-4 Transmethylase, Domain 1"/>
    <property type="match status" value="1"/>
</dbReference>
<evidence type="ECO:0000313" key="7">
    <source>
        <dbReference type="EMBL" id="RLV56214.1"/>
    </source>
</evidence>
<dbReference type="InterPro" id="IPR014777">
    <property type="entry name" value="4pyrrole_Mease_sub1"/>
</dbReference>
<accession>A0A3L8PLV9</accession>